<comment type="caution">
    <text evidence="7">The sequence shown here is derived from an EMBL/GenBank/DDBJ whole genome shotgun (WGS) entry which is preliminary data.</text>
</comment>
<evidence type="ECO:0000313" key="7">
    <source>
        <dbReference type="EMBL" id="EEZ61720.1"/>
    </source>
</evidence>
<dbReference type="InterPro" id="IPR027417">
    <property type="entry name" value="P-loop_NTPase"/>
</dbReference>
<accession>D0WGV7</accession>
<evidence type="ECO:0000256" key="3">
    <source>
        <dbReference type="ARBA" id="ARBA00022475"/>
    </source>
</evidence>
<evidence type="ECO:0000256" key="2">
    <source>
        <dbReference type="ARBA" id="ARBA00008806"/>
    </source>
</evidence>
<keyword evidence="8" id="KW-1185">Reference proteome</keyword>
<dbReference type="eggNOG" id="COG3505">
    <property type="taxonomic scope" value="Bacteria"/>
</dbReference>
<gene>
    <name evidence="7" type="ORF">HMPREF0762_01061</name>
</gene>
<evidence type="ECO:0000256" key="6">
    <source>
        <dbReference type="ARBA" id="ARBA00023136"/>
    </source>
</evidence>
<comment type="subcellular location">
    <subcellularLocation>
        <location evidence="1">Cell membrane</location>
        <topology evidence="1">Multi-pass membrane protein</topology>
    </subcellularLocation>
</comment>
<dbReference type="Gene3D" id="3.40.50.300">
    <property type="entry name" value="P-loop containing nucleotide triphosphate hydrolases"/>
    <property type="match status" value="1"/>
</dbReference>
<keyword evidence="4" id="KW-0812">Transmembrane</keyword>
<dbReference type="CDD" id="cd01127">
    <property type="entry name" value="TrwB_TraG_TraD_VirD4"/>
    <property type="match status" value="2"/>
</dbReference>
<dbReference type="InterPro" id="IPR003688">
    <property type="entry name" value="TraG/VirD4"/>
</dbReference>
<dbReference type="PANTHER" id="PTHR37937">
    <property type="entry name" value="CONJUGATIVE TRANSFER: DNA TRANSPORT"/>
    <property type="match status" value="1"/>
</dbReference>
<sequence>MWIAWAYSLIREGNFRSGEEHGSARWGTRRKGRKFMDPRSASNNIILTKHYGMEMSRARHSRKYDRNRNVLVIGGSGAGKTRGYIEPNIMQMNASYFVTDPKGTTVVNLGWMLEHNGYDVKVFDTIDFSHSAHYNPFAYLHDETDILEFAECFIGNTTGDKEHTGDPFWEKAERLLYVALIGYLVYHCPEEDRSFSGLVTLLSLAKAKEGDEDYMSPLDLLFERVRTGRKYVRTGDAPESYDYGGKGVYGGAQSGWSWVKVGEPVDVDKDFSLLHYKMFKDAAGKTLKSILISCNTRFEPAAIPQVREILSSDEMELDRMGDAGRRIAVFAIMSDARKTYSFLLAIMMWQTMNILCDKALAEHGGSLPTPVTFLFDEFANIGKIPDIESMAAVVRSRNMSISVVLQSIAQLKANYSDETAQTIVDCCDTTLFLGGKSNETNREISEMVGKETVSVLTFNESRGTMSSSTRNWNVVERDLIQAAEVGKMPRDEAIVLIAGTDPLRDAKYDIERHPKWKEVHPGHEGAVCEPYEPGTTKGK</sequence>
<dbReference type="SUPFAM" id="SSF52540">
    <property type="entry name" value="P-loop containing nucleoside triphosphate hydrolases"/>
    <property type="match status" value="1"/>
</dbReference>
<dbReference type="NCBIfam" id="NF045973">
    <property type="entry name" value="conju_CD1115"/>
    <property type="match status" value="1"/>
</dbReference>
<comment type="similarity">
    <text evidence="2">Belongs to the VirD4/TraG family.</text>
</comment>
<keyword evidence="5" id="KW-1133">Transmembrane helix</keyword>
<dbReference type="InterPro" id="IPR051539">
    <property type="entry name" value="T4SS-coupling_protein"/>
</dbReference>
<keyword evidence="3" id="KW-1003">Cell membrane</keyword>
<organism evidence="7 8">
    <name type="scientific">Slackia exigua (strain ATCC 700122 / DSM 15923 / CIP 105133 / JCM 11022 / KCTC 5966 / S-7)</name>
    <dbReference type="NCBI Taxonomy" id="649764"/>
    <lineage>
        <taxon>Bacteria</taxon>
        <taxon>Bacillati</taxon>
        <taxon>Actinomycetota</taxon>
        <taxon>Coriobacteriia</taxon>
        <taxon>Eggerthellales</taxon>
        <taxon>Eggerthellaceae</taxon>
        <taxon>Slackia</taxon>
    </lineage>
</organism>
<evidence type="ECO:0000256" key="4">
    <source>
        <dbReference type="ARBA" id="ARBA00022692"/>
    </source>
</evidence>
<dbReference type="PANTHER" id="PTHR37937:SF1">
    <property type="entry name" value="CONJUGATIVE TRANSFER: DNA TRANSPORT"/>
    <property type="match status" value="1"/>
</dbReference>
<dbReference type="Pfam" id="PF02534">
    <property type="entry name" value="T4SS-DNA_transf"/>
    <property type="match status" value="1"/>
</dbReference>
<dbReference type="EMBL" id="ACUX02000006">
    <property type="protein sequence ID" value="EEZ61720.1"/>
    <property type="molecule type" value="Genomic_DNA"/>
</dbReference>
<dbReference type="AlphaFoldDB" id="D0WGV7"/>
<keyword evidence="6" id="KW-0472">Membrane</keyword>
<dbReference type="HOGENOM" id="CLU_015347_4_1_11"/>
<name>D0WGV7_SLAES</name>
<protein>
    <submittedName>
        <fullName evidence="7">TraG/TraD family protein</fullName>
    </submittedName>
</protein>
<evidence type="ECO:0000313" key="8">
    <source>
        <dbReference type="Proteomes" id="UP000006001"/>
    </source>
</evidence>
<evidence type="ECO:0000256" key="5">
    <source>
        <dbReference type="ARBA" id="ARBA00022989"/>
    </source>
</evidence>
<reference evidence="7" key="1">
    <citation type="submission" date="2009-10" db="EMBL/GenBank/DDBJ databases">
        <authorList>
            <person name="Weinstock G."/>
            <person name="Sodergren E."/>
            <person name="Clifton S."/>
            <person name="Fulton L."/>
            <person name="Fulton B."/>
            <person name="Courtney L."/>
            <person name="Fronick C."/>
            <person name="Harrison M."/>
            <person name="Strong C."/>
            <person name="Farmer C."/>
            <person name="Delahaunty K."/>
            <person name="Markovic C."/>
            <person name="Hall O."/>
            <person name="Minx P."/>
            <person name="Tomlinson C."/>
            <person name="Mitreva M."/>
            <person name="Nelson J."/>
            <person name="Hou S."/>
            <person name="Wollam A."/>
            <person name="Pepin K.H."/>
            <person name="Johnson M."/>
            <person name="Bhonagiri V."/>
            <person name="Nash W.E."/>
            <person name="Warren W."/>
            <person name="Chinwalla A."/>
            <person name="Mardis E.R."/>
            <person name="Wilson R.K."/>
        </authorList>
    </citation>
    <scope>NUCLEOTIDE SEQUENCE [LARGE SCALE GENOMIC DNA]</scope>
    <source>
        <strain evidence="7">ATCC 700122</strain>
    </source>
</reference>
<dbReference type="Proteomes" id="UP000006001">
    <property type="component" value="Unassembled WGS sequence"/>
</dbReference>
<proteinExistence type="inferred from homology"/>
<evidence type="ECO:0000256" key="1">
    <source>
        <dbReference type="ARBA" id="ARBA00004651"/>
    </source>
</evidence>
<dbReference type="GO" id="GO:0005886">
    <property type="term" value="C:plasma membrane"/>
    <property type="evidence" value="ECO:0007669"/>
    <property type="project" value="UniProtKB-SubCell"/>
</dbReference>
<dbReference type="STRING" id="649764.HMPREF0762_01061"/>